<feature type="compositionally biased region" description="Basic residues" evidence="1">
    <location>
        <begin position="515"/>
        <end position="524"/>
    </location>
</feature>
<sequence>MDLESTDNGTDRILWCWLGLKSVELEPVGGLDSASVTAPTTGEYANVTERGDLDSGFAPAWGVHHCPSLQASEGGSSYGSRGRPSDTTGRAVPLTGFPRGFLEERSRPRIAAAHSPAVGPTSKKDQPTTPAGTTPPSSPTPDTQRLHLPNSTEGQSYLEPSYAPWPLESRIGPRLYTTSLRLHQSRLIPSTWRGGTTSRLPLTAHNAGDSSRNDKAIDSLRKQELSSRLEDAECARHRPLESQVGPRLYTTSLRLHQPRLIPSTWRGGTTSRLPLPAHNAGDSSRPPDEGDAGRFFQLTCFTLLVAGRNPFGGTLGDDGDRAGPAQGRAVLAGFVQLGPLPCAGAPSICSGERSVYEVGATQRNGSITCFSRQEGWTYFYPKRRMKLDCQDLSELVLTRCRLFKCLCDYMLSEWMREDTWHFEVEVLRIYGRQELWSHGFGARPVSDGPYQPVDAADVRRRVAFGARQDNEFAVRHCCVHRSRWSVVSGARVPRGTSKPLATTSSASEREEAVRPHKSKFPRRSFSRERSPTSTGGPRACYRRRGKLSDGGSSLSTLVGTASSASALEVRGLLRSIGRNKLFSHPPIPGFVTGNWLNLALPCWIALSWKWISFQLTCFTLLVTGRNPFGGTLGNDGDPAGPAQGRAVLACPVQLGP</sequence>
<proteinExistence type="predicted"/>
<keyword evidence="4" id="KW-1185">Reference proteome</keyword>
<feature type="compositionally biased region" description="Low complexity" evidence="1">
    <location>
        <begin position="72"/>
        <end position="82"/>
    </location>
</feature>
<protein>
    <recommendedName>
        <fullName evidence="2">DUF6743 domain-containing protein</fullName>
    </recommendedName>
</protein>
<evidence type="ECO:0000256" key="1">
    <source>
        <dbReference type="SAM" id="MobiDB-lite"/>
    </source>
</evidence>
<gene>
    <name evidence="3" type="ORF">THAOC_22382</name>
</gene>
<name>K0SG42_THAOC</name>
<comment type="caution">
    <text evidence="3">The sequence shown here is derived from an EMBL/GenBank/DDBJ whole genome shotgun (WGS) entry which is preliminary data.</text>
</comment>
<feature type="region of interest" description="Disordered" evidence="1">
    <location>
        <begin position="68"/>
        <end position="164"/>
    </location>
</feature>
<accession>K0SG42</accession>
<feature type="region of interest" description="Disordered" evidence="1">
    <location>
        <begin position="494"/>
        <end position="552"/>
    </location>
</feature>
<evidence type="ECO:0000259" key="2">
    <source>
        <dbReference type="Pfam" id="PF20528"/>
    </source>
</evidence>
<dbReference type="EMBL" id="AGNL01027874">
    <property type="protein sequence ID" value="EJK57562.1"/>
    <property type="molecule type" value="Genomic_DNA"/>
</dbReference>
<organism evidence="3 4">
    <name type="scientific">Thalassiosira oceanica</name>
    <name type="common">Marine diatom</name>
    <dbReference type="NCBI Taxonomy" id="159749"/>
    <lineage>
        <taxon>Eukaryota</taxon>
        <taxon>Sar</taxon>
        <taxon>Stramenopiles</taxon>
        <taxon>Ochrophyta</taxon>
        <taxon>Bacillariophyta</taxon>
        <taxon>Coscinodiscophyceae</taxon>
        <taxon>Thalassiosirophycidae</taxon>
        <taxon>Thalassiosirales</taxon>
        <taxon>Thalassiosiraceae</taxon>
        <taxon>Thalassiosira</taxon>
    </lineage>
</organism>
<dbReference type="AlphaFoldDB" id="K0SG42"/>
<feature type="region of interest" description="Disordered" evidence="1">
    <location>
        <begin position="191"/>
        <end position="214"/>
    </location>
</feature>
<feature type="region of interest" description="Disordered" evidence="1">
    <location>
        <begin position="263"/>
        <end position="289"/>
    </location>
</feature>
<evidence type="ECO:0000313" key="3">
    <source>
        <dbReference type="EMBL" id="EJK57562.1"/>
    </source>
</evidence>
<feature type="compositionally biased region" description="Low complexity" evidence="1">
    <location>
        <begin position="127"/>
        <end position="143"/>
    </location>
</feature>
<reference evidence="3 4" key="1">
    <citation type="journal article" date="2012" name="Genome Biol.">
        <title>Genome and low-iron response of an oceanic diatom adapted to chronic iron limitation.</title>
        <authorList>
            <person name="Lommer M."/>
            <person name="Specht M."/>
            <person name="Roy A.S."/>
            <person name="Kraemer L."/>
            <person name="Andreson R."/>
            <person name="Gutowska M.A."/>
            <person name="Wolf J."/>
            <person name="Bergner S.V."/>
            <person name="Schilhabel M.B."/>
            <person name="Klostermeier U.C."/>
            <person name="Beiko R.G."/>
            <person name="Rosenstiel P."/>
            <person name="Hippler M."/>
            <person name="Laroche J."/>
        </authorList>
    </citation>
    <scope>NUCLEOTIDE SEQUENCE [LARGE SCALE GENOMIC DNA]</scope>
    <source>
        <strain evidence="3 4">CCMP1005</strain>
    </source>
</reference>
<feature type="domain" description="DUF6743" evidence="2">
    <location>
        <begin position="414"/>
        <end position="491"/>
    </location>
</feature>
<dbReference type="Pfam" id="PF20528">
    <property type="entry name" value="DUF6743"/>
    <property type="match status" value="1"/>
</dbReference>
<dbReference type="Proteomes" id="UP000266841">
    <property type="component" value="Unassembled WGS sequence"/>
</dbReference>
<dbReference type="InterPro" id="IPR046631">
    <property type="entry name" value="DUF6743"/>
</dbReference>
<evidence type="ECO:0000313" key="4">
    <source>
        <dbReference type="Proteomes" id="UP000266841"/>
    </source>
</evidence>